<reference evidence="4" key="2">
    <citation type="submission" date="2015-01" db="EMBL/GenBank/DDBJ databases">
        <title>Evolutionary Origins and Diversification of the Mycorrhizal Mutualists.</title>
        <authorList>
            <consortium name="DOE Joint Genome Institute"/>
            <consortium name="Mycorrhizal Genomics Consortium"/>
            <person name="Kohler A."/>
            <person name="Kuo A."/>
            <person name="Nagy L.G."/>
            <person name="Floudas D."/>
            <person name="Copeland A."/>
            <person name="Barry K.W."/>
            <person name="Cichocki N."/>
            <person name="Veneault-Fourrey C."/>
            <person name="LaButti K."/>
            <person name="Lindquist E.A."/>
            <person name="Lipzen A."/>
            <person name="Lundell T."/>
            <person name="Morin E."/>
            <person name="Murat C."/>
            <person name="Riley R."/>
            <person name="Ohm R."/>
            <person name="Sun H."/>
            <person name="Tunlid A."/>
            <person name="Henrissat B."/>
            <person name="Grigoriev I.V."/>
            <person name="Hibbett D.S."/>
            <person name="Martin F."/>
        </authorList>
    </citation>
    <scope>NUCLEOTIDE SEQUENCE [LARGE SCALE GENOMIC DNA]</scope>
    <source>
        <strain evidence="4">F 1598</strain>
    </source>
</reference>
<dbReference type="InParanoid" id="A0A0C3GAS3"/>
<dbReference type="EMBL" id="KN832976">
    <property type="protein sequence ID" value="KIM88834.1"/>
    <property type="molecule type" value="Genomic_DNA"/>
</dbReference>
<evidence type="ECO:0000259" key="2">
    <source>
        <dbReference type="Pfam" id="PF06110"/>
    </source>
</evidence>
<dbReference type="InterPro" id="IPR045108">
    <property type="entry name" value="TXNDC17-like"/>
</dbReference>
<proteinExistence type="inferred from homology"/>
<dbReference type="InterPro" id="IPR036249">
    <property type="entry name" value="Thioredoxin-like_sf"/>
</dbReference>
<feature type="domain" description="Thioredoxin" evidence="2">
    <location>
        <begin position="16"/>
        <end position="109"/>
    </location>
</feature>
<dbReference type="STRING" id="765440.A0A0C3GAS3"/>
<evidence type="ECO:0000313" key="4">
    <source>
        <dbReference type="Proteomes" id="UP000054166"/>
    </source>
</evidence>
<dbReference type="Pfam" id="PF06110">
    <property type="entry name" value="TXD17-like_Trx"/>
    <property type="match status" value="1"/>
</dbReference>
<keyword evidence="4" id="KW-1185">Reference proteome</keyword>
<accession>A0A0C3GAS3</accession>
<dbReference type="PANTHER" id="PTHR12452">
    <property type="entry name" value="42-9-9 PROTEIN-RELATED"/>
    <property type="match status" value="1"/>
</dbReference>
<gene>
    <name evidence="3" type="ORF">PILCRDRAFT_813817</name>
</gene>
<dbReference type="SUPFAM" id="SSF52833">
    <property type="entry name" value="Thioredoxin-like"/>
    <property type="match status" value="1"/>
</dbReference>
<name>A0A0C3GAS3_PILCF</name>
<dbReference type="FunCoup" id="A0A0C3GAS3">
    <property type="interactions" value="296"/>
</dbReference>
<dbReference type="HOGENOM" id="CLU_120161_2_1_1"/>
<dbReference type="AlphaFoldDB" id="A0A0C3GAS3"/>
<reference evidence="3 4" key="1">
    <citation type="submission" date="2014-04" db="EMBL/GenBank/DDBJ databases">
        <authorList>
            <consortium name="DOE Joint Genome Institute"/>
            <person name="Kuo A."/>
            <person name="Tarkka M."/>
            <person name="Buscot F."/>
            <person name="Kohler A."/>
            <person name="Nagy L.G."/>
            <person name="Floudas D."/>
            <person name="Copeland A."/>
            <person name="Barry K.W."/>
            <person name="Cichocki N."/>
            <person name="Veneault-Fourrey C."/>
            <person name="LaButti K."/>
            <person name="Lindquist E.A."/>
            <person name="Lipzen A."/>
            <person name="Lundell T."/>
            <person name="Morin E."/>
            <person name="Murat C."/>
            <person name="Sun H."/>
            <person name="Tunlid A."/>
            <person name="Henrissat B."/>
            <person name="Grigoriev I.V."/>
            <person name="Hibbett D.S."/>
            <person name="Martin F."/>
            <person name="Nordberg H.P."/>
            <person name="Cantor M.N."/>
            <person name="Hua S.X."/>
        </authorList>
    </citation>
    <scope>NUCLEOTIDE SEQUENCE [LARGE SCALE GENOMIC DNA]</scope>
    <source>
        <strain evidence="3 4">F 1598</strain>
    </source>
</reference>
<dbReference type="GO" id="GO:0005829">
    <property type="term" value="C:cytosol"/>
    <property type="evidence" value="ECO:0007669"/>
    <property type="project" value="TreeGrafter"/>
</dbReference>
<comment type="similarity">
    <text evidence="1">Belongs to the thioredoxin family.</text>
</comment>
<dbReference type="InterPro" id="IPR010357">
    <property type="entry name" value="TXNDC17_dom"/>
</dbReference>
<dbReference type="Gene3D" id="3.40.30.10">
    <property type="entry name" value="Glutaredoxin"/>
    <property type="match status" value="1"/>
</dbReference>
<evidence type="ECO:0000313" key="3">
    <source>
        <dbReference type="EMBL" id="KIM88834.1"/>
    </source>
</evidence>
<dbReference type="OrthoDB" id="78947at2759"/>
<dbReference type="PANTHER" id="PTHR12452:SF0">
    <property type="entry name" value="THIOREDOXIN DOMAIN-CONTAINING PROTEIN 17"/>
    <property type="match status" value="1"/>
</dbReference>
<dbReference type="Proteomes" id="UP000054166">
    <property type="component" value="Unassembled WGS sequence"/>
</dbReference>
<dbReference type="GO" id="GO:0047134">
    <property type="term" value="F:protein-disulfide reductase [NAD(P)H] activity"/>
    <property type="evidence" value="ECO:0007669"/>
    <property type="project" value="InterPro"/>
</dbReference>
<organism evidence="3 4">
    <name type="scientific">Piloderma croceum (strain F 1598)</name>
    <dbReference type="NCBI Taxonomy" id="765440"/>
    <lineage>
        <taxon>Eukaryota</taxon>
        <taxon>Fungi</taxon>
        <taxon>Dikarya</taxon>
        <taxon>Basidiomycota</taxon>
        <taxon>Agaricomycotina</taxon>
        <taxon>Agaricomycetes</taxon>
        <taxon>Agaricomycetidae</taxon>
        <taxon>Atheliales</taxon>
        <taxon>Atheliaceae</taxon>
        <taxon>Piloderma</taxon>
    </lineage>
</organism>
<protein>
    <recommendedName>
        <fullName evidence="2">Thioredoxin domain-containing protein</fullName>
    </recommendedName>
</protein>
<sequence length="118" mass="13418">MPLRISDTEQLSSLKDVSEEYLIFYSSVTESGELWCPDCRDVDPTVIEIFGPSDGPEALIIYVGQKTEWKRPANNRFRGEPWWIESIPTVIKVRDSEEVGRLVDSQVKDHLASFVSEG</sequence>
<evidence type="ECO:0000256" key="1">
    <source>
        <dbReference type="ARBA" id="ARBA00008987"/>
    </source>
</evidence>